<protein>
    <submittedName>
        <fullName evidence="3">S-layer homology domain-containing protein</fullName>
    </submittedName>
</protein>
<evidence type="ECO:0000313" key="4">
    <source>
        <dbReference type="Proteomes" id="UP001589619"/>
    </source>
</evidence>
<accession>A0ABV5W7H0</accession>
<dbReference type="RefSeq" id="WP_344910395.1">
    <property type="nucleotide sequence ID" value="NZ_BAAAYO010000009.1"/>
</dbReference>
<keyword evidence="4" id="KW-1185">Reference proteome</keyword>
<evidence type="ECO:0000259" key="2">
    <source>
        <dbReference type="PROSITE" id="PS51272"/>
    </source>
</evidence>
<dbReference type="Pfam" id="PF00395">
    <property type="entry name" value="SLH"/>
    <property type="match status" value="2"/>
</dbReference>
<sequence length="301" mass="32798">MKKAAILTSAAILFGNLAFGTAYAFNDVDAGQAAAVSSLQQKGIVSGIDNERFARKETISYAQSLQMIVKAFDYNLDTMKFAKPPVASGLFAQVRDDAWYADAFVIAYYNNLDIPQDVNPQATVTREQFGSLLMRALEKKANFPMIKIHLPIADEAAITPGNQGAVQRLIHYKIAELDKTGSFLPTAPLSRGEAAVWLYNALDAAASQTRPPVEAEDITLQTEKVNDQVNKVTLSRGAKPNAGYGIQVVGIRFEQDGRAVIRYTLQNPQPDTMYAEVVTEAKAVTYVPAAYKAVLEEVVSN</sequence>
<name>A0ABV5W7H0_9BACL</name>
<dbReference type="Pfam" id="PF14343">
    <property type="entry name" value="PrcB_C"/>
    <property type="match status" value="1"/>
</dbReference>
<reference evidence="3 4" key="1">
    <citation type="submission" date="2024-09" db="EMBL/GenBank/DDBJ databases">
        <authorList>
            <person name="Sun Q."/>
            <person name="Mori K."/>
        </authorList>
    </citation>
    <scope>NUCLEOTIDE SEQUENCE [LARGE SCALE GENOMIC DNA]</scope>
    <source>
        <strain evidence="3 4">JCM 12520</strain>
    </source>
</reference>
<feature type="signal peptide" evidence="1">
    <location>
        <begin position="1"/>
        <end position="24"/>
    </location>
</feature>
<feature type="domain" description="SLH" evidence="2">
    <location>
        <begin position="149"/>
        <end position="212"/>
    </location>
</feature>
<dbReference type="Proteomes" id="UP001589619">
    <property type="component" value="Unassembled WGS sequence"/>
</dbReference>
<gene>
    <name evidence="3" type="ORF">ACFFNY_32120</name>
</gene>
<evidence type="ECO:0000313" key="3">
    <source>
        <dbReference type="EMBL" id="MFB9756248.1"/>
    </source>
</evidence>
<feature type="chain" id="PRO_5045926120" evidence="1">
    <location>
        <begin position="25"/>
        <end position="301"/>
    </location>
</feature>
<dbReference type="InterPro" id="IPR025748">
    <property type="entry name" value="PrcB_C_dom"/>
</dbReference>
<dbReference type="PROSITE" id="PS51272">
    <property type="entry name" value="SLH"/>
    <property type="match status" value="1"/>
</dbReference>
<keyword evidence="1" id="KW-0732">Signal</keyword>
<evidence type="ECO:0000256" key="1">
    <source>
        <dbReference type="SAM" id="SignalP"/>
    </source>
</evidence>
<organism evidence="3 4">
    <name type="scientific">Paenibacillus hodogayensis</name>
    <dbReference type="NCBI Taxonomy" id="279208"/>
    <lineage>
        <taxon>Bacteria</taxon>
        <taxon>Bacillati</taxon>
        <taxon>Bacillota</taxon>
        <taxon>Bacilli</taxon>
        <taxon>Bacillales</taxon>
        <taxon>Paenibacillaceae</taxon>
        <taxon>Paenibacillus</taxon>
    </lineage>
</organism>
<proteinExistence type="predicted"/>
<dbReference type="InterPro" id="IPR001119">
    <property type="entry name" value="SLH_dom"/>
</dbReference>
<dbReference type="EMBL" id="JBHMAG010000021">
    <property type="protein sequence ID" value="MFB9756248.1"/>
    <property type="molecule type" value="Genomic_DNA"/>
</dbReference>
<comment type="caution">
    <text evidence="3">The sequence shown here is derived from an EMBL/GenBank/DDBJ whole genome shotgun (WGS) entry which is preliminary data.</text>
</comment>